<evidence type="ECO:0000256" key="3">
    <source>
        <dbReference type="ARBA" id="ARBA00022670"/>
    </source>
</evidence>
<accession>A0A8K0G379</accession>
<dbReference type="SUPFAM" id="SSF50494">
    <property type="entry name" value="Trypsin-like serine proteases"/>
    <property type="match status" value="1"/>
</dbReference>
<dbReference type="InterPro" id="IPR001254">
    <property type="entry name" value="Trypsin_dom"/>
</dbReference>
<dbReference type="PANTHER" id="PTHR24264:SF15">
    <property type="entry name" value="RIKEN CDNA 2210010C04 GENE"/>
    <property type="match status" value="1"/>
</dbReference>
<dbReference type="EMBL" id="VTPC01090234">
    <property type="protein sequence ID" value="KAF2884068.1"/>
    <property type="molecule type" value="Genomic_DNA"/>
</dbReference>
<dbReference type="InterPro" id="IPR033116">
    <property type="entry name" value="TRYPSIN_SER"/>
</dbReference>
<dbReference type="Pfam" id="PF00089">
    <property type="entry name" value="Trypsin"/>
    <property type="match status" value="1"/>
</dbReference>
<dbReference type="FunFam" id="2.40.10.10:FF:000068">
    <property type="entry name" value="transmembrane protease serine 2"/>
    <property type="match status" value="1"/>
</dbReference>
<dbReference type="GO" id="GO:0004252">
    <property type="term" value="F:serine-type endopeptidase activity"/>
    <property type="evidence" value="ECO:0007669"/>
    <property type="project" value="InterPro"/>
</dbReference>
<keyword evidence="3 7" id="KW-0645">Protease</keyword>
<keyword evidence="2" id="KW-0964">Secreted</keyword>
<evidence type="ECO:0000313" key="11">
    <source>
        <dbReference type="Proteomes" id="UP000801492"/>
    </source>
</evidence>
<comment type="subcellular location">
    <subcellularLocation>
        <location evidence="1">Secreted</location>
        <location evidence="1">Extracellular space</location>
    </subcellularLocation>
</comment>
<dbReference type="AlphaFoldDB" id="A0A8K0G379"/>
<reference evidence="10" key="1">
    <citation type="submission" date="2019-08" db="EMBL/GenBank/DDBJ databases">
        <title>The genome of the North American firefly Photinus pyralis.</title>
        <authorList>
            <consortium name="Photinus pyralis genome working group"/>
            <person name="Fallon T.R."/>
            <person name="Sander Lower S.E."/>
            <person name="Weng J.-K."/>
        </authorList>
    </citation>
    <scope>NUCLEOTIDE SEQUENCE</scope>
    <source>
        <strain evidence="10">TRF0915ILg1</strain>
        <tissue evidence="10">Whole body</tissue>
    </source>
</reference>
<dbReference type="SMART" id="SM00020">
    <property type="entry name" value="Tryp_SPc"/>
    <property type="match status" value="1"/>
</dbReference>
<dbReference type="GO" id="GO:0006508">
    <property type="term" value="P:proteolysis"/>
    <property type="evidence" value="ECO:0007669"/>
    <property type="project" value="UniProtKB-KW"/>
</dbReference>
<feature type="signal peptide" evidence="8">
    <location>
        <begin position="1"/>
        <end position="35"/>
    </location>
</feature>
<dbReference type="Gene3D" id="2.40.10.10">
    <property type="entry name" value="Trypsin-like serine proteases"/>
    <property type="match status" value="1"/>
</dbReference>
<dbReference type="PRINTS" id="PR00722">
    <property type="entry name" value="CHYMOTRYPSIN"/>
</dbReference>
<gene>
    <name evidence="10" type="ORF">ILUMI_22103</name>
</gene>
<keyword evidence="4 7" id="KW-0378">Hydrolase</keyword>
<proteinExistence type="predicted"/>
<dbReference type="PANTHER" id="PTHR24264">
    <property type="entry name" value="TRYPSIN-RELATED"/>
    <property type="match status" value="1"/>
</dbReference>
<dbReference type="PROSITE" id="PS50240">
    <property type="entry name" value="TRYPSIN_DOM"/>
    <property type="match status" value="1"/>
</dbReference>
<evidence type="ECO:0000256" key="1">
    <source>
        <dbReference type="ARBA" id="ARBA00004239"/>
    </source>
</evidence>
<dbReference type="GO" id="GO:0005615">
    <property type="term" value="C:extracellular space"/>
    <property type="evidence" value="ECO:0007669"/>
    <property type="project" value="TreeGrafter"/>
</dbReference>
<dbReference type="InterPro" id="IPR043504">
    <property type="entry name" value="Peptidase_S1_PA_chymotrypsin"/>
</dbReference>
<dbReference type="Proteomes" id="UP000801492">
    <property type="component" value="Unassembled WGS sequence"/>
</dbReference>
<sequence>MSINSYLRCFKCHHNEAMYHCLLLLLLPCIAEIEAKADNKPPQPRIVGGTPCSTKTYPFAVSVRLSEIFAAGNYNHYCGGSLVNSKWVLSAAHCYSEDRNNQLEDYLVVAGISLQSDYKNPKAQRSKVETIVTKGYEGDEHHNDIALLKLKTAMRKTKAVDFSTLPGNNLYPRDLVEINPICTAMGWGIMVPLDPLGFNLVDDISKLYPDNLMCVNLPLIRFYQCKKIFAEKAPDLVITNSQMCTLHHKGEKDACGGDSGGPLVCNNIQQGITSWGLGCALEGYPGVFTRTFQDDRHWPP</sequence>
<evidence type="ECO:0000259" key="9">
    <source>
        <dbReference type="PROSITE" id="PS50240"/>
    </source>
</evidence>
<dbReference type="InterPro" id="IPR001314">
    <property type="entry name" value="Peptidase_S1A"/>
</dbReference>
<evidence type="ECO:0000256" key="8">
    <source>
        <dbReference type="SAM" id="SignalP"/>
    </source>
</evidence>
<dbReference type="FunFam" id="2.40.10.10:FF:000036">
    <property type="entry name" value="Trypsin beta"/>
    <property type="match status" value="1"/>
</dbReference>
<evidence type="ECO:0000256" key="5">
    <source>
        <dbReference type="ARBA" id="ARBA00022825"/>
    </source>
</evidence>
<feature type="chain" id="PRO_5035437943" description="Peptidase S1 domain-containing protein" evidence="8">
    <location>
        <begin position="36"/>
        <end position="300"/>
    </location>
</feature>
<evidence type="ECO:0000313" key="10">
    <source>
        <dbReference type="EMBL" id="KAF2884068.1"/>
    </source>
</evidence>
<dbReference type="PROSITE" id="PS00134">
    <property type="entry name" value="TRYPSIN_HIS"/>
    <property type="match status" value="1"/>
</dbReference>
<comment type="caution">
    <text evidence="10">The sequence shown here is derived from an EMBL/GenBank/DDBJ whole genome shotgun (WGS) entry which is preliminary data.</text>
</comment>
<keyword evidence="6" id="KW-1015">Disulfide bond</keyword>
<name>A0A8K0G379_IGNLU</name>
<keyword evidence="8" id="KW-0732">Signal</keyword>
<feature type="domain" description="Peptidase S1" evidence="9">
    <location>
        <begin position="46"/>
        <end position="300"/>
    </location>
</feature>
<dbReference type="OrthoDB" id="6755574at2759"/>
<evidence type="ECO:0000256" key="2">
    <source>
        <dbReference type="ARBA" id="ARBA00022525"/>
    </source>
</evidence>
<evidence type="ECO:0000256" key="4">
    <source>
        <dbReference type="ARBA" id="ARBA00022801"/>
    </source>
</evidence>
<keyword evidence="11" id="KW-1185">Reference proteome</keyword>
<evidence type="ECO:0000256" key="7">
    <source>
        <dbReference type="RuleBase" id="RU363034"/>
    </source>
</evidence>
<protein>
    <recommendedName>
        <fullName evidence="9">Peptidase S1 domain-containing protein</fullName>
    </recommendedName>
</protein>
<evidence type="ECO:0000256" key="6">
    <source>
        <dbReference type="ARBA" id="ARBA00023157"/>
    </source>
</evidence>
<organism evidence="10 11">
    <name type="scientific">Ignelater luminosus</name>
    <name type="common">Cucubano</name>
    <name type="synonym">Pyrophorus luminosus</name>
    <dbReference type="NCBI Taxonomy" id="2038154"/>
    <lineage>
        <taxon>Eukaryota</taxon>
        <taxon>Metazoa</taxon>
        <taxon>Ecdysozoa</taxon>
        <taxon>Arthropoda</taxon>
        <taxon>Hexapoda</taxon>
        <taxon>Insecta</taxon>
        <taxon>Pterygota</taxon>
        <taxon>Neoptera</taxon>
        <taxon>Endopterygota</taxon>
        <taxon>Coleoptera</taxon>
        <taxon>Polyphaga</taxon>
        <taxon>Elateriformia</taxon>
        <taxon>Elateroidea</taxon>
        <taxon>Elateridae</taxon>
        <taxon>Agrypninae</taxon>
        <taxon>Pyrophorini</taxon>
        <taxon>Ignelater</taxon>
    </lineage>
</organism>
<dbReference type="InterPro" id="IPR050127">
    <property type="entry name" value="Serine_Proteases_S1"/>
</dbReference>
<dbReference type="PROSITE" id="PS00135">
    <property type="entry name" value="TRYPSIN_SER"/>
    <property type="match status" value="1"/>
</dbReference>
<keyword evidence="5 7" id="KW-0720">Serine protease</keyword>
<dbReference type="InterPro" id="IPR018114">
    <property type="entry name" value="TRYPSIN_HIS"/>
</dbReference>
<dbReference type="InterPro" id="IPR009003">
    <property type="entry name" value="Peptidase_S1_PA"/>
</dbReference>
<dbReference type="CDD" id="cd00190">
    <property type="entry name" value="Tryp_SPc"/>
    <property type="match status" value="1"/>
</dbReference>